<dbReference type="AlphaFoldDB" id="A0A0V8LX89"/>
<gene>
    <name evidence="3" type="ORF">DA01_08220</name>
</gene>
<proteinExistence type="predicted"/>
<dbReference type="InterPro" id="IPR050194">
    <property type="entry name" value="Glycosyltransferase_grp1"/>
</dbReference>
<dbReference type="OrthoDB" id="9795068at2"/>
<comment type="caution">
    <text evidence="3">The sequence shown here is derived from an EMBL/GenBank/DDBJ whole genome shotgun (WGS) entry which is preliminary data.</text>
</comment>
<dbReference type="PANTHER" id="PTHR45947">
    <property type="entry name" value="SULFOQUINOVOSYL TRANSFERASE SQD2"/>
    <property type="match status" value="1"/>
</dbReference>
<dbReference type="Pfam" id="PF13439">
    <property type="entry name" value="Glyco_transf_4"/>
    <property type="match status" value="1"/>
</dbReference>
<dbReference type="CDD" id="cd03800">
    <property type="entry name" value="GT4_sucrose_synthase"/>
    <property type="match status" value="1"/>
</dbReference>
<organism evidence="3 4">
    <name type="scientific">Dehalococcoides mccartyi</name>
    <dbReference type="NCBI Taxonomy" id="61435"/>
    <lineage>
        <taxon>Bacteria</taxon>
        <taxon>Bacillati</taxon>
        <taxon>Chloroflexota</taxon>
        <taxon>Dehalococcoidia</taxon>
        <taxon>Dehalococcoidales</taxon>
        <taxon>Dehalococcoidaceae</taxon>
        <taxon>Dehalococcoides</taxon>
    </lineage>
</organism>
<dbReference type="Gene3D" id="3.40.50.2000">
    <property type="entry name" value="Glycogen Phosphorylase B"/>
    <property type="match status" value="2"/>
</dbReference>
<evidence type="ECO:0000259" key="1">
    <source>
        <dbReference type="Pfam" id="PF00534"/>
    </source>
</evidence>
<evidence type="ECO:0000259" key="2">
    <source>
        <dbReference type="Pfam" id="PF13439"/>
    </source>
</evidence>
<dbReference type="Pfam" id="PF00534">
    <property type="entry name" value="Glycos_transf_1"/>
    <property type="match status" value="1"/>
</dbReference>
<dbReference type="InterPro" id="IPR028098">
    <property type="entry name" value="Glyco_trans_4-like_N"/>
</dbReference>
<dbReference type="EMBL" id="JGYD01000029">
    <property type="protein sequence ID" value="KSV16064.1"/>
    <property type="molecule type" value="Genomic_DNA"/>
</dbReference>
<evidence type="ECO:0000313" key="4">
    <source>
        <dbReference type="Proteomes" id="UP000053577"/>
    </source>
</evidence>
<reference evidence="3 4" key="1">
    <citation type="journal article" date="2015" name="Sci. Rep.">
        <title>A comparative genomics and reductive dehalogenase gene transcription study of two chloroethene-respiring bacteria, Dehalococcoides mccartyi strains MB and 11a.</title>
        <authorList>
            <person name="Low A."/>
            <person name="Shen Z."/>
            <person name="Cheng D."/>
            <person name="Rogers M.J."/>
            <person name="Lee P.K."/>
            <person name="He J."/>
        </authorList>
    </citation>
    <scope>NUCLEOTIDE SEQUENCE [LARGE SCALE GENOMIC DNA]</scope>
    <source>
        <strain evidence="3 4">MB</strain>
    </source>
</reference>
<name>A0A0V8LX89_9CHLR</name>
<keyword evidence="3" id="KW-0808">Transferase</keyword>
<dbReference type="RefSeq" id="WP_058292962.1">
    <property type="nucleotide sequence ID" value="NZ_JGYD01000029.1"/>
</dbReference>
<dbReference type="InterPro" id="IPR001296">
    <property type="entry name" value="Glyco_trans_1"/>
</dbReference>
<dbReference type="PATRIC" id="fig|61435.5.peg.1619"/>
<dbReference type="PANTHER" id="PTHR45947:SF3">
    <property type="entry name" value="SULFOQUINOVOSYL TRANSFERASE SQD2"/>
    <property type="match status" value="1"/>
</dbReference>
<dbReference type="SUPFAM" id="SSF53756">
    <property type="entry name" value="UDP-Glycosyltransferase/glycogen phosphorylase"/>
    <property type="match status" value="1"/>
</dbReference>
<dbReference type="GO" id="GO:0016757">
    <property type="term" value="F:glycosyltransferase activity"/>
    <property type="evidence" value="ECO:0007669"/>
    <property type="project" value="InterPro"/>
</dbReference>
<feature type="domain" description="Glycosyl transferase family 1" evidence="1">
    <location>
        <begin position="215"/>
        <end position="374"/>
    </location>
</feature>
<feature type="domain" description="Glycosyltransferase subfamily 4-like N-terminal" evidence="2">
    <location>
        <begin position="27"/>
        <end position="203"/>
    </location>
</feature>
<protein>
    <submittedName>
        <fullName evidence="3">Glycosyl transferase family 1</fullName>
    </submittedName>
</protein>
<accession>A0A0V8LX89</accession>
<dbReference type="Proteomes" id="UP000053577">
    <property type="component" value="Unassembled WGS sequence"/>
</dbReference>
<evidence type="ECO:0000313" key="3">
    <source>
        <dbReference type="EMBL" id="KSV16064.1"/>
    </source>
</evidence>
<sequence length="405" mass="44985">MARKKLRIALISLHSCPLGQPGGRDTGGMNVYICELARTLGRLGHQVDIYTRAHDPRDDVWEFLAPNVRLIHIQAGPVEDMGKLAQYEHLESFVCGLEKFRKHEGITYDLIHSHYWLSARAGLVLSKHWNVPHLVMFHTLGKVKNRLMQVQVDPQLRLDAEQNIVQETDLIIASTQNEKEDLISLYQASADKIRVIPCGVNTNLFSLANRTESEAVLGLSQVPKALFVGRLEKLKGLDNLLRAVALIDNDMELMVVGGDEYSQGERNRLEALAGELGISDKVKFYGAVRQDMLAGYYNAARVCVVPSYYESFGMVILEAMACGTPVISGRVGVAPDIICPGVNGCLTPGNQPEQLAGCMKEWLYQKEIDRKAIREIAGKYAWQSVSAQVESVYYAILSAKTAEMV</sequence>